<sequence length="76" mass="8163">MQVLRQLATTVLSRGRISRGWYSILTGVAMLYVAWVLGSVSATDAAAPLVGLVLAITGIWCLGRGILLEVRRHRGA</sequence>
<evidence type="ECO:0000313" key="3">
    <source>
        <dbReference type="Proteomes" id="UP000683575"/>
    </source>
</evidence>
<keyword evidence="1" id="KW-0472">Membrane</keyword>
<keyword evidence="3" id="KW-1185">Reference proteome</keyword>
<evidence type="ECO:0000256" key="1">
    <source>
        <dbReference type="SAM" id="Phobius"/>
    </source>
</evidence>
<dbReference type="AlphaFoldDB" id="A0A975T0L4"/>
<dbReference type="KEGG" id="nps:KRR39_02205"/>
<reference evidence="2" key="1">
    <citation type="submission" date="2021-06" db="EMBL/GenBank/DDBJ databases">
        <title>Complete genome sequence of Nocardioides sp. G188.</title>
        <authorList>
            <person name="Im W.-T."/>
        </authorList>
    </citation>
    <scope>NUCLEOTIDE SEQUENCE</scope>
    <source>
        <strain evidence="2">G188</strain>
    </source>
</reference>
<organism evidence="2 3">
    <name type="scientific">Nocardioides panacis</name>
    <dbReference type="NCBI Taxonomy" id="2849501"/>
    <lineage>
        <taxon>Bacteria</taxon>
        <taxon>Bacillati</taxon>
        <taxon>Actinomycetota</taxon>
        <taxon>Actinomycetes</taxon>
        <taxon>Propionibacteriales</taxon>
        <taxon>Nocardioidaceae</taxon>
        <taxon>Nocardioides</taxon>
    </lineage>
</organism>
<accession>A0A975T0L4</accession>
<name>A0A975T0L4_9ACTN</name>
<gene>
    <name evidence="2" type="ORF">KRR39_02205</name>
</gene>
<protein>
    <submittedName>
        <fullName evidence="2">Uncharacterized protein</fullName>
    </submittedName>
</protein>
<feature type="transmembrane region" description="Helical" evidence="1">
    <location>
        <begin position="46"/>
        <end position="67"/>
    </location>
</feature>
<evidence type="ECO:0000313" key="2">
    <source>
        <dbReference type="EMBL" id="QWZ08694.1"/>
    </source>
</evidence>
<keyword evidence="1" id="KW-1133">Transmembrane helix</keyword>
<dbReference type="EMBL" id="CP077062">
    <property type="protein sequence ID" value="QWZ08694.1"/>
    <property type="molecule type" value="Genomic_DNA"/>
</dbReference>
<keyword evidence="1" id="KW-0812">Transmembrane</keyword>
<feature type="transmembrane region" description="Helical" evidence="1">
    <location>
        <begin position="21"/>
        <end position="40"/>
    </location>
</feature>
<dbReference type="RefSeq" id="WP_216940368.1">
    <property type="nucleotide sequence ID" value="NZ_CP077062.1"/>
</dbReference>
<proteinExistence type="predicted"/>
<dbReference type="Proteomes" id="UP000683575">
    <property type="component" value="Chromosome"/>
</dbReference>